<dbReference type="Pfam" id="PF09228">
    <property type="entry name" value="Prok-TraM"/>
    <property type="match status" value="1"/>
</dbReference>
<dbReference type="RefSeq" id="WP_085423530.1">
    <property type="nucleotide sequence ID" value="NZ_FXAF01000007.1"/>
</dbReference>
<evidence type="ECO:0000313" key="2">
    <source>
        <dbReference type="Proteomes" id="UP000192903"/>
    </source>
</evidence>
<dbReference type="InterPro" id="IPR036336">
    <property type="entry name" value="Tscrpt_rep_TraM_sf"/>
</dbReference>
<protein>
    <submittedName>
        <fullName evidence="1">Transcriptional repressor TraM</fullName>
    </submittedName>
</protein>
<dbReference type="EMBL" id="FXAF01000007">
    <property type="protein sequence ID" value="SMF56420.1"/>
    <property type="molecule type" value="Genomic_DNA"/>
</dbReference>
<name>A0A1X7FPV2_9HYPH</name>
<keyword evidence="2" id="KW-1185">Reference proteome</keyword>
<dbReference type="InterPro" id="IPR015309">
    <property type="entry name" value="Tscrpt_rep_TraM"/>
</dbReference>
<dbReference type="OrthoDB" id="8246915at2"/>
<dbReference type="GO" id="GO:0045892">
    <property type="term" value="P:negative regulation of DNA-templated transcription"/>
    <property type="evidence" value="ECO:0007669"/>
    <property type="project" value="InterPro"/>
</dbReference>
<sequence length="102" mass="11143">MESEDATLKDKCELRPVVGLTQGLAVADIETLTVDAIRTHRVLVEKADQLFQALPDDYKTGKVAGGTQHLCYIEACIEMHAQMSVVNTLVSILGYIPKLSVN</sequence>
<dbReference type="AlphaFoldDB" id="A0A1X7FPV2"/>
<reference evidence="2" key="1">
    <citation type="submission" date="2017-04" db="EMBL/GenBank/DDBJ databases">
        <authorList>
            <person name="Varghese N."/>
            <person name="Submissions S."/>
        </authorList>
    </citation>
    <scope>NUCLEOTIDE SEQUENCE [LARGE SCALE GENOMIC DNA]</scope>
    <source>
        <strain evidence="2">B4P</strain>
    </source>
</reference>
<organism evidence="1 2">
    <name type="scientific">Xaviernesmea oryzae</name>
    <dbReference type="NCBI Taxonomy" id="464029"/>
    <lineage>
        <taxon>Bacteria</taxon>
        <taxon>Pseudomonadati</taxon>
        <taxon>Pseudomonadota</taxon>
        <taxon>Alphaproteobacteria</taxon>
        <taxon>Hyphomicrobiales</taxon>
        <taxon>Rhizobiaceae</taxon>
        <taxon>Rhizobium/Agrobacterium group</taxon>
        <taxon>Xaviernesmea</taxon>
    </lineage>
</organism>
<dbReference type="Gene3D" id="1.10.287.160">
    <property type="entry name" value="HR1 repeat"/>
    <property type="match status" value="1"/>
</dbReference>
<dbReference type="Proteomes" id="UP000192903">
    <property type="component" value="Unassembled WGS sequence"/>
</dbReference>
<dbReference type="SUPFAM" id="SSF109631">
    <property type="entry name" value="Transcriptional repressor TraM"/>
    <property type="match status" value="1"/>
</dbReference>
<gene>
    <name evidence="1" type="ORF">SAMN02982989_0164</name>
</gene>
<evidence type="ECO:0000313" key="1">
    <source>
        <dbReference type="EMBL" id="SMF56420.1"/>
    </source>
</evidence>
<proteinExistence type="predicted"/>
<accession>A0A1X7FPV2</accession>
<dbReference type="PIRSF" id="PIRSF017930">
    <property type="entry name" value="Transcript_repress_TraM"/>
    <property type="match status" value="1"/>
</dbReference>